<evidence type="ECO:0000313" key="4">
    <source>
        <dbReference type="Proteomes" id="UP001142648"/>
    </source>
</evidence>
<dbReference type="RefSeq" id="WP_259960813.1">
    <property type="nucleotide sequence ID" value="NZ_JAOAMV010000001.1"/>
</dbReference>
<feature type="domain" description="Putative Flp pilus-assembly TadG-like N-terminal" evidence="2">
    <location>
        <begin position="27"/>
        <end position="72"/>
    </location>
</feature>
<feature type="transmembrane region" description="Helical" evidence="1">
    <location>
        <begin position="29"/>
        <end position="48"/>
    </location>
</feature>
<dbReference type="InterPro" id="IPR018247">
    <property type="entry name" value="EF_Hand_1_Ca_BS"/>
</dbReference>
<accession>A0A9X2VZ30</accession>
<dbReference type="PROSITE" id="PS00018">
    <property type="entry name" value="EF_HAND_1"/>
    <property type="match status" value="1"/>
</dbReference>
<evidence type="ECO:0000313" key="3">
    <source>
        <dbReference type="EMBL" id="MCT2557997.1"/>
    </source>
</evidence>
<dbReference type="Proteomes" id="UP001142648">
    <property type="component" value="Unassembled WGS sequence"/>
</dbReference>
<comment type="caution">
    <text evidence="3">The sequence shown here is derived from an EMBL/GenBank/DDBJ whole genome shotgun (WGS) entry which is preliminary data.</text>
</comment>
<protein>
    <submittedName>
        <fullName evidence="3">Pilus assembly protein</fullName>
    </submittedName>
</protein>
<evidence type="ECO:0000256" key="1">
    <source>
        <dbReference type="SAM" id="Phobius"/>
    </source>
</evidence>
<proteinExistence type="predicted"/>
<name>A0A9X2VZ30_9SPHN</name>
<dbReference type="AlphaFoldDB" id="A0A9X2VZ30"/>
<organism evidence="3 4">
    <name type="scientific">Tsuneonella litorea</name>
    <dbReference type="NCBI Taxonomy" id="2976475"/>
    <lineage>
        <taxon>Bacteria</taxon>
        <taxon>Pseudomonadati</taxon>
        <taxon>Pseudomonadota</taxon>
        <taxon>Alphaproteobacteria</taxon>
        <taxon>Sphingomonadales</taxon>
        <taxon>Erythrobacteraceae</taxon>
        <taxon>Tsuneonella</taxon>
    </lineage>
</organism>
<reference evidence="3" key="1">
    <citation type="submission" date="2022-09" db="EMBL/GenBank/DDBJ databases">
        <title>The genome sequence of Tsuneonella sp. YG55.</title>
        <authorList>
            <person name="Liu Y."/>
        </authorList>
    </citation>
    <scope>NUCLEOTIDE SEQUENCE</scope>
    <source>
        <strain evidence="3">YG55</strain>
    </source>
</reference>
<sequence>MLSAKGRPGSIRTITQVARGLWRSRGGNAALMVALGMPALIGGAGFAVDTAQWYMWKRELQFAVDQAAIAGALARSSTDTEASYDSRARQEYAANVSAVAGIATRPADLKVGLVNYSGGVKNSVTVSATATRSLPFSSLLTGKAATIGVFAQASFKEGASFTSCLTAVSEDAEGAINIGGNSVLTAACGMAALSKSDRAITVSGNPTIDAGWILAAGGIDDWFRTNTDDIIMERLEGLYDPFKALSPPNPAETQVTRTYSCVKGKTTTRANVRTDLDTTYTYYKGFSPDTNGDGILTSAELAAATWQLQENAKGKSRETSSTTSSMVLVENNTVDGVTKTTTRTIIKTNSSTGANATWEMKTTVTTTTQSGTTATTTPDQATVLPGTYTDIHVGCTTVFAPGVYVIDGGGLKITGQYEVTGSGVMFVLKNGAWIDIAGGANINLTAITASQLTAKGVSESDANKLAGMLVFEDRNSPGSGKTKLNGNTNTLLNGTIYLPISAIDFAGTAGVSSQCLMIAANTIRLTGTANMTTFCPSGLNNTVNVVNLKASVKLVA</sequence>
<dbReference type="Pfam" id="PF13400">
    <property type="entry name" value="Tad"/>
    <property type="match status" value="1"/>
</dbReference>
<dbReference type="InterPro" id="IPR028087">
    <property type="entry name" value="Tad_N"/>
</dbReference>
<keyword evidence="4" id="KW-1185">Reference proteome</keyword>
<gene>
    <name evidence="3" type="ORF">N0B51_03280</name>
</gene>
<dbReference type="EMBL" id="JAOAMV010000001">
    <property type="protein sequence ID" value="MCT2557997.1"/>
    <property type="molecule type" value="Genomic_DNA"/>
</dbReference>
<evidence type="ECO:0000259" key="2">
    <source>
        <dbReference type="Pfam" id="PF13400"/>
    </source>
</evidence>
<keyword evidence="1" id="KW-0472">Membrane</keyword>
<keyword evidence="1" id="KW-1133">Transmembrane helix</keyword>
<keyword evidence="1" id="KW-0812">Transmembrane</keyword>